<keyword evidence="3" id="KW-1185">Reference proteome</keyword>
<proteinExistence type="predicted"/>
<evidence type="ECO:0000313" key="2">
    <source>
        <dbReference type="EMBL" id="KAF6343037.1"/>
    </source>
</evidence>
<feature type="region of interest" description="Disordered" evidence="1">
    <location>
        <begin position="1"/>
        <end position="21"/>
    </location>
</feature>
<name>A0A7J7X024_PIPKU</name>
<sequence length="146" mass="15804">MSPHPGCVRKTASPKREQGSLGVMTYPRSQHSALLPLLPKSRLLLPRNSSQSPSGRLANAQRMIFPGWFTENHVGGAGNGTPEHSIPFRFQTHQLAHGSLQGRCTPPRHQAALGSVAPASHQPGNVVPNPSPRGRQPVPFYVFVHC</sequence>
<protein>
    <submittedName>
        <fullName evidence="2">Uncharacterized protein</fullName>
    </submittedName>
</protein>
<comment type="caution">
    <text evidence="2">The sequence shown here is derived from an EMBL/GenBank/DDBJ whole genome shotgun (WGS) entry which is preliminary data.</text>
</comment>
<reference evidence="2 3" key="1">
    <citation type="journal article" date="2020" name="Nature">
        <title>Six reference-quality genomes reveal evolution of bat adaptations.</title>
        <authorList>
            <person name="Jebb D."/>
            <person name="Huang Z."/>
            <person name="Pippel M."/>
            <person name="Hughes G.M."/>
            <person name="Lavrichenko K."/>
            <person name="Devanna P."/>
            <person name="Winkler S."/>
            <person name="Jermiin L.S."/>
            <person name="Skirmuntt E.C."/>
            <person name="Katzourakis A."/>
            <person name="Burkitt-Gray L."/>
            <person name="Ray D.A."/>
            <person name="Sullivan K.A.M."/>
            <person name="Roscito J.G."/>
            <person name="Kirilenko B.M."/>
            <person name="Davalos L.M."/>
            <person name="Corthals A.P."/>
            <person name="Power M.L."/>
            <person name="Jones G."/>
            <person name="Ransome R.D."/>
            <person name="Dechmann D.K.N."/>
            <person name="Locatelli A.G."/>
            <person name="Puechmaille S.J."/>
            <person name="Fedrigo O."/>
            <person name="Jarvis E.D."/>
            <person name="Hiller M."/>
            <person name="Vernes S.C."/>
            <person name="Myers E.W."/>
            <person name="Teeling E.C."/>
        </authorList>
    </citation>
    <scope>NUCLEOTIDE SEQUENCE [LARGE SCALE GENOMIC DNA]</scope>
    <source>
        <strain evidence="2">MPipKuh1</strain>
        <tissue evidence="2">Flight muscle</tissue>
    </source>
</reference>
<accession>A0A7J7X024</accession>
<organism evidence="2 3">
    <name type="scientific">Pipistrellus kuhlii</name>
    <name type="common">Kuhl's pipistrelle</name>
    <dbReference type="NCBI Taxonomy" id="59472"/>
    <lineage>
        <taxon>Eukaryota</taxon>
        <taxon>Metazoa</taxon>
        <taxon>Chordata</taxon>
        <taxon>Craniata</taxon>
        <taxon>Vertebrata</taxon>
        <taxon>Euteleostomi</taxon>
        <taxon>Mammalia</taxon>
        <taxon>Eutheria</taxon>
        <taxon>Laurasiatheria</taxon>
        <taxon>Chiroptera</taxon>
        <taxon>Yangochiroptera</taxon>
        <taxon>Vespertilionidae</taxon>
        <taxon>Pipistrellus</taxon>
    </lineage>
</organism>
<dbReference type="AlphaFoldDB" id="A0A7J7X024"/>
<dbReference type="Proteomes" id="UP000558488">
    <property type="component" value="Unassembled WGS sequence"/>
</dbReference>
<evidence type="ECO:0000256" key="1">
    <source>
        <dbReference type="SAM" id="MobiDB-lite"/>
    </source>
</evidence>
<dbReference type="EMBL" id="JACAGB010000009">
    <property type="protein sequence ID" value="KAF6343037.1"/>
    <property type="molecule type" value="Genomic_DNA"/>
</dbReference>
<gene>
    <name evidence="2" type="ORF">mPipKuh1_010757</name>
</gene>
<evidence type="ECO:0000313" key="3">
    <source>
        <dbReference type="Proteomes" id="UP000558488"/>
    </source>
</evidence>